<reference evidence="1" key="1">
    <citation type="submission" date="2020-11" db="EMBL/GenBank/DDBJ databases">
        <title>Chlorella ohadii genome sequencing and assembly.</title>
        <authorList>
            <person name="Murik O."/>
            <person name="Treves H."/>
            <person name="Kedem I."/>
            <person name="Shotland Y."/>
            <person name="Kaplan A."/>
        </authorList>
    </citation>
    <scope>NUCLEOTIDE SEQUENCE</scope>
    <source>
        <strain evidence="1">1</strain>
    </source>
</reference>
<accession>A0AAD5DYY2</accession>
<gene>
    <name evidence="1" type="ORF">COHA_001286</name>
</gene>
<dbReference type="EMBL" id="JADXDR010000020">
    <property type="protein sequence ID" value="KAI7845243.1"/>
    <property type="molecule type" value="Genomic_DNA"/>
</dbReference>
<keyword evidence="2" id="KW-1185">Reference proteome</keyword>
<evidence type="ECO:0000313" key="2">
    <source>
        <dbReference type="Proteomes" id="UP001205105"/>
    </source>
</evidence>
<name>A0AAD5DYY2_9CHLO</name>
<dbReference type="PANTHER" id="PTHR48219:SF2">
    <property type="entry name" value="VACUOLAR PROTEIN SORTING-ASSOCIATED PROTEIN 62"/>
    <property type="match status" value="1"/>
</dbReference>
<organism evidence="1 2">
    <name type="scientific">Chlorella ohadii</name>
    <dbReference type="NCBI Taxonomy" id="2649997"/>
    <lineage>
        <taxon>Eukaryota</taxon>
        <taxon>Viridiplantae</taxon>
        <taxon>Chlorophyta</taxon>
        <taxon>core chlorophytes</taxon>
        <taxon>Trebouxiophyceae</taxon>
        <taxon>Chlorellales</taxon>
        <taxon>Chlorellaceae</taxon>
        <taxon>Chlorella clade</taxon>
        <taxon>Chlorella</taxon>
    </lineage>
</organism>
<dbReference type="AlphaFoldDB" id="A0AAD5DYY2"/>
<sequence length="499" mass="52461">MDVLGQPVPVATVLRHRVPFSPAAAASTEQRCVRQKWGVLVAHRDSSSSAAAASVTDIQLEASDLRLTLSPDVLELGGRLAASVLEPLMQPQPDQPLASCNQFERVWSFDPADWLAEHQPGGQLAVSLAVTGAEVCAESCHGGVTVWRAKSPTGYGVTGDVVMPGATQPTFEVLAVAVNSGLAAYPTGYTRVWAGAGGAIWRPQPPPGYVAAGDLFSTETDREPELAAMVCLHEGTVVECAPGERLSLPPQLPHTPAASALVAAAVPHVDLWCNDNSLGTFYAGTAAEPFPERSFDLRSPLGVTPAALLAMGAAEEVAWAAPKQQLGESAAQAAAAGPAEAGRLQDVQQPAAQQVQQAQQLGKVASLRKQKEPGEMFRRFESSRRHLQTESAARLVTPSVVDFRRVWAWDGNGDGSGPGISIWRPLPPPGYVALGDCLERGYDPPVAASVVQDAGGDASGPGAAQPLVKAPRGFEPVWEDTTSYADARLVLWRPVPFPG</sequence>
<dbReference type="Proteomes" id="UP001205105">
    <property type="component" value="Unassembled WGS sequence"/>
</dbReference>
<evidence type="ECO:0000313" key="1">
    <source>
        <dbReference type="EMBL" id="KAI7845243.1"/>
    </source>
</evidence>
<comment type="caution">
    <text evidence="1">The sequence shown here is derived from an EMBL/GenBank/DDBJ whole genome shotgun (WGS) entry which is preliminary data.</text>
</comment>
<protein>
    <submittedName>
        <fullName evidence="1">Uncharacterized protein</fullName>
    </submittedName>
</protein>
<proteinExistence type="predicted"/>
<dbReference type="PANTHER" id="PTHR48219">
    <property type="entry name" value="VACUOLAR PROTEIN SORTING-ASSOCIATED PROTEIN 62-RELATED"/>
    <property type="match status" value="1"/>
</dbReference>